<accession>A0A0G0RAE5</accession>
<gene>
    <name evidence="2" type="ORF">UT39_C0017G0011</name>
</gene>
<proteinExistence type="predicted"/>
<sequence>MRKPLTGNLSNFVKLRKLRKNDLKMLRFWRNANRKFFFNKDVVSPKMQINWYYDRYLKNPNDTIYIVLYKNVPVGTLAMIKHDNGELEIGRVMLGEKKYARKGIMGKALELLLKLYEENNTDMKRFFLEVIRTNKSAIEFYEKHGFKQIEEKADEIVMTKDI</sequence>
<dbReference type="Pfam" id="PF00583">
    <property type="entry name" value="Acetyltransf_1"/>
    <property type="match status" value="1"/>
</dbReference>
<dbReference type="AlphaFoldDB" id="A0A0G0RAE5"/>
<dbReference type="STRING" id="1618550.UT39_C0017G0011"/>
<comment type="caution">
    <text evidence="2">The sequence shown here is derived from an EMBL/GenBank/DDBJ whole genome shotgun (WGS) entry which is preliminary data.</text>
</comment>
<dbReference type="InterPro" id="IPR016181">
    <property type="entry name" value="Acyl_CoA_acyltransferase"/>
</dbReference>
<evidence type="ECO:0000259" key="1">
    <source>
        <dbReference type="PROSITE" id="PS51186"/>
    </source>
</evidence>
<dbReference type="Gene3D" id="3.40.630.30">
    <property type="match status" value="1"/>
</dbReference>
<organism evidence="2 3">
    <name type="scientific">Candidatus Woesebacteria bacterium GW2011_GWA1_39_21</name>
    <dbReference type="NCBI Taxonomy" id="1618550"/>
    <lineage>
        <taxon>Bacteria</taxon>
        <taxon>Candidatus Woeseibacteriota</taxon>
    </lineage>
</organism>
<reference evidence="2 3" key="1">
    <citation type="journal article" date="2015" name="Nature">
        <title>rRNA introns, odd ribosomes, and small enigmatic genomes across a large radiation of phyla.</title>
        <authorList>
            <person name="Brown C.T."/>
            <person name="Hug L.A."/>
            <person name="Thomas B.C."/>
            <person name="Sharon I."/>
            <person name="Castelle C.J."/>
            <person name="Singh A."/>
            <person name="Wilkins M.J."/>
            <person name="Williams K.H."/>
            <person name="Banfield J.F."/>
        </authorList>
    </citation>
    <scope>NUCLEOTIDE SEQUENCE [LARGE SCALE GENOMIC DNA]</scope>
</reference>
<dbReference type="GO" id="GO:0016747">
    <property type="term" value="F:acyltransferase activity, transferring groups other than amino-acyl groups"/>
    <property type="evidence" value="ECO:0007669"/>
    <property type="project" value="InterPro"/>
</dbReference>
<evidence type="ECO:0000313" key="2">
    <source>
        <dbReference type="EMBL" id="KKR10647.1"/>
    </source>
</evidence>
<dbReference type="SUPFAM" id="SSF55729">
    <property type="entry name" value="Acyl-CoA N-acyltransferases (Nat)"/>
    <property type="match status" value="1"/>
</dbReference>
<dbReference type="InterPro" id="IPR000182">
    <property type="entry name" value="GNAT_dom"/>
</dbReference>
<dbReference type="PANTHER" id="PTHR43415">
    <property type="entry name" value="SPERMIDINE N(1)-ACETYLTRANSFERASE"/>
    <property type="match status" value="1"/>
</dbReference>
<protein>
    <recommendedName>
        <fullName evidence="1">N-acetyltransferase domain-containing protein</fullName>
    </recommendedName>
</protein>
<name>A0A0G0RAE5_9BACT</name>
<dbReference type="Proteomes" id="UP000034246">
    <property type="component" value="Unassembled WGS sequence"/>
</dbReference>
<evidence type="ECO:0000313" key="3">
    <source>
        <dbReference type="Proteomes" id="UP000034246"/>
    </source>
</evidence>
<dbReference type="EMBL" id="LBWP01000017">
    <property type="protein sequence ID" value="KKR10647.1"/>
    <property type="molecule type" value="Genomic_DNA"/>
</dbReference>
<dbReference type="PROSITE" id="PS51186">
    <property type="entry name" value="GNAT"/>
    <property type="match status" value="1"/>
</dbReference>
<dbReference type="PANTHER" id="PTHR43415:SF3">
    <property type="entry name" value="GNAT-FAMILY ACETYLTRANSFERASE"/>
    <property type="match status" value="1"/>
</dbReference>
<feature type="domain" description="N-acetyltransferase" evidence="1">
    <location>
        <begin position="13"/>
        <end position="162"/>
    </location>
</feature>